<proteinExistence type="predicted"/>
<feature type="region of interest" description="Disordered" evidence="1">
    <location>
        <begin position="472"/>
        <end position="497"/>
    </location>
</feature>
<dbReference type="EMBL" id="LNIX01000007">
    <property type="protein sequence ID" value="OXA51628.1"/>
    <property type="molecule type" value="Genomic_DNA"/>
</dbReference>
<reference evidence="2 3" key="1">
    <citation type="submission" date="2015-12" db="EMBL/GenBank/DDBJ databases">
        <title>The genome of Folsomia candida.</title>
        <authorList>
            <person name="Faddeeva A."/>
            <person name="Derks M.F."/>
            <person name="Anvar Y."/>
            <person name="Smit S."/>
            <person name="Van Straalen N."/>
            <person name="Roelofs D."/>
        </authorList>
    </citation>
    <scope>NUCLEOTIDE SEQUENCE [LARGE SCALE GENOMIC DNA]</scope>
    <source>
        <strain evidence="2 3">VU population</strain>
        <tissue evidence="2">Whole body</tissue>
    </source>
</reference>
<feature type="region of interest" description="Disordered" evidence="1">
    <location>
        <begin position="598"/>
        <end position="681"/>
    </location>
</feature>
<organism evidence="2 3">
    <name type="scientific">Folsomia candida</name>
    <name type="common">Springtail</name>
    <dbReference type="NCBI Taxonomy" id="158441"/>
    <lineage>
        <taxon>Eukaryota</taxon>
        <taxon>Metazoa</taxon>
        <taxon>Ecdysozoa</taxon>
        <taxon>Arthropoda</taxon>
        <taxon>Hexapoda</taxon>
        <taxon>Collembola</taxon>
        <taxon>Entomobryomorpha</taxon>
        <taxon>Isotomoidea</taxon>
        <taxon>Isotomidae</taxon>
        <taxon>Proisotominae</taxon>
        <taxon>Folsomia</taxon>
    </lineage>
</organism>
<evidence type="ECO:0000313" key="3">
    <source>
        <dbReference type="Proteomes" id="UP000198287"/>
    </source>
</evidence>
<feature type="compositionally biased region" description="Polar residues" evidence="1">
    <location>
        <begin position="607"/>
        <end position="618"/>
    </location>
</feature>
<feature type="region of interest" description="Disordered" evidence="1">
    <location>
        <begin position="824"/>
        <end position="854"/>
    </location>
</feature>
<feature type="region of interest" description="Disordered" evidence="1">
    <location>
        <begin position="76"/>
        <end position="97"/>
    </location>
</feature>
<evidence type="ECO:0000256" key="1">
    <source>
        <dbReference type="SAM" id="MobiDB-lite"/>
    </source>
</evidence>
<dbReference type="Proteomes" id="UP000198287">
    <property type="component" value="Unassembled WGS sequence"/>
</dbReference>
<sequence>MGTGKVDWSAVGFPSTSYRQFPLDKLNKTIMGKSPPAAATTATGSKRFSVNRGDKFMSHPVKVNAKIRHIYSHITSTMSESSTNSHQSTVSTHTQTDLQTATSTDFENEDDNDVPQILSVDEETFVDAELMSRDAFTCMTPPPTPNNSVQLFPDEMLTHSVPPAYAGKLADLEKITGHIVIQRFFTRADEAFGMWLEKQLGMNVKSVGVGEEVVYDSSSPADAVHPNMDKYETSRISSAKKLRESRILEKIIEVDDILAGEEVVHHSEGVPLLDLAESNLDPEVAECSIEDSVRCECFADEFSEKCIEQVEEEGHEQVSLISGKTITNSKELTNIEEEEIISQCIAVEIIRGKLKDEQLETELRLGGRQDSLDDIITQHSVVDNNNFDKNEISSTTNDRPCIPDVIDVSQFYNTNSSNSVPQQLSQCETETNEDSEDLKTVISNPSMTESQLESQHKVAEYLGKLEMSSPTIHDASTSANSINSELDKDDNLDGEDLTSSDVIKRSVSVDSCIGTESSGERTAFNDSGILLDSARLDMDIPEEIEVIFVADHNNDKIASSEGLEDVHSQETVQETLEPEEVSPASVVAVSKLTSSSAVVLSNSQSVDDSTNYSRSDGSSALKHTISDEGGDADQSESNSDSEFNSLRKPLEDTATELDDPISAVMVDDDDDDGEGSAQDLELDQFDTIIENHEKEKRLRPIFRKRNVSTQTSKSVESSTVSCTTESRSTTATTTASSASSFDLEFISKTKKYISHIPSSSKHQHEQSSETYATTAAAAASAGGEDVELGRKHRSYLPTGSSGLNILNMRFTMGREFESEVSIRIPHQNPPPAPSRLPRPSTTFKTSPTPSFPPPPLPARLTNLAINSTPLILRPHHSYQSLGQVHIA</sequence>
<protein>
    <submittedName>
        <fullName evidence="2">Uncharacterized protein</fullName>
    </submittedName>
</protein>
<feature type="region of interest" description="Disordered" evidence="1">
    <location>
        <begin position="708"/>
        <end position="736"/>
    </location>
</feature>
<dbReference type="AlphaFoldDB" id="A0A226E2Y5"/>
<keyword evidence="3" id="KW-1185">Reference proteome</keyword>
<feature type="compositionally biased region" description="Low complexity" evidence="1">
    <location>
        <begin position="76"/>
        <end position="96"/>
    </location>
</feature>
<feature type="compositionally biased region" description="Polar residues" evidence="1">
    <location>
        <begin position="472"/>
        <end position="484"/>
    </location>
</feature>
<comment type="caution">
    <text evidence="2">The sequence shown here is derived from an EMBL/GenBank/DDBJ whole genome shotgun (WGS) entry which is preliminary data.</text>
</comment>
<feature type="compositionally biased region" description="Polar residues" evidence="1">
    <location>
        <begin position="635"/>
        <end position="644"/>
    </location>
</feature>
<feature type="compositionally biased region" description="Low complexity" evidence="1">
    <location>
        <begin position="837"/>
        <end position="848"/>
    </location>
</feature>
<accession>A0A226E2Y5</accession>
<feature type="compositionally biased region" description="Acidic residues" evidence="1">
    <location>
        <begin position="666"/>
        <end position="681"/>
    </location>
</feature>
<feature type="region of interest" description="Disordered" evidence="1">
    <location>
        <begin position="560"/>
        <end position="582"/>
    </location>
</feature>
<name>A0A226E2Y5_FOLCA</name>
<dbReference type="OrthoDB" id="10692453at2759"/>
<feature type="region of interest" description="Disordered" evidence="1">
    <location>
        <begin position="756"/>
        <end position="776"/>
    </location>
</feature>
<gene>
    <name evidence="2" type="ORF">Fcan01_13259</name>
</gene>
<feature type="compositionally biased region" description="Pro residues" evidence="1">
    <location>
        <begin position="827"/>
        <end position="836"/>
    </location>
</feature>
<evidence type="ECO:0000313" key="2">
    <source>
        <dbReference type="EMBL" id="OXA51628.1"/>
    </source>
</evidence>